<dbReference type="InterPro" id="IPR029021">
    <property type="entry name" value="Prot-tyrosine_phosphatase-like"/>
</dbReference>
<feature type="region of interest" description="Disordered" evidence="4">
    <location>
        <begin position="478"/>
        <end position="533"/>
    </location>
</feature>
<keyword evidence="8" id="KW-1185">Reference proteome</keyword>
<evidence type="ECO:0000256" key="4">
    <source>
        <dbReference type="SAM" id="MobiDB-lite"/>
    </source>
</evidence>
<feature type="compositionally biased region" description="Basic and acidic residues" evidence="4">
    <location>
        <begin position="478"/>
        <end position="503"/>
    </location>
</feature>
<feature type="region of interest" description="Disordered" evidence="4">
    <location>
        <begin position="622"/>
        <end position="685"/>
    </location>
</feature>
<dbReference type="Gene3D" id="2.60.40.1110">
    <property type="match status" value="1"/>
</dbReference>
<accession>A0A9R1VD77</accession>
<evidence type="ECO:0000313" key="8">
    <source>
        <dbReference type="Proteomes" id="UP000235145"/>
    </source>
</evidence>
<dbReference type="InterPro" id="IPR042201">
    <property type="entry name" value="FH2_Formin_sf"/>
</dbReference>
<dbReference type="PROSITE" id="PS51444">
    <property type="entry name" value="FH2"/>
    <property type="match status" value="1"/>
</dbReference>
<name>A0A9R1VD77_LACSA</name>
<feature type="compositionally biased region" description="Pro residues" evidence="4">
    <location>
        <begin position="768"/>
        <end position="777"/>
    </location>
</feature>
<dbReference type="EMBL" id="NBSK02000005">
    <property type="protein sequence ID" value="KAJ0204028.1"/>
    <property type="molecule type" value="Genomic_DNA"/>
</dbReference>
<dbReference type="Pfam" id="PF02181">
    <property type="entry name" value="FH2"/>
    <property type="match status" value="1"/>
</dbReference>
<evidence type="ECO:0000256" key="1">
    <source>
        <dbReference type="ARBA" id="ARBA00006468"/>
    </source>
</evidence>
<reference evidence="7 8" key="1">
    <citation type="journal article" date="2017" name="Nat. Commun.">
        <title>Genome assembly with in vitro proximity ligation data and whole-genome triplication in lettuce.</title>
        <authorList>
            <person name="Reyes-Chin-Wo S."/>
            <person name="Wang Z."/>
            <person name="Yang X."/>
            <person name="Kozik A."/>
            <person name="Arikit S."/>
            <person name="Song C."/>
            <person name="Xia L."/>
            <person name="Froenicke L."/>
            <person name="Lavelle D.O."/>
            <person name="Truco M.J."/>
            <person name="Xia R."/>
            <person name="Zhu S."/>
            <person name="Xu C."/>
            <person name="Xu H."/>
            <person name="Xu X."/>
            <person name="Cox K."/>
            <person name="Korf I."/>
            <person name="Meyers B.C."/>
            <person name="Michelmore R.W."/>
        </authorList>
    </citation>
    <scope>NUCLEOTIDE SEQUENCE [LARGE SCALE GENOMIC DNA]</scope>
    <source>
        <strain evidence="8">cv. Salinas</strain>
        <tissue evidence="7">Seedlings</tissue>
    </source>
</reference>
<dbReference type="SMART" id="SM00498">
    <property type="entry name" value="FH2"/>
    <property type="match status" value="1"/>
</dbReference>
<dbReference type="Proteomes" id="UP000235145">
    <property type="component" value="Unassembled WGS sequence"/>
</dbReference>
<dbReference type="InterPro" id="IPR051144">
    <property type="entry name" value="Formin_homology_domain"/>
</dbReference>
<feature type="compositionally biased region" description="Pro residues" evidence="4">
    <location>
        <begin position="738"/>
        <end position="749"/>
    </location>
</feature>
<dbReference type="GO" id="GO:0004721">
    <property type="term" value="F:phosphoprotein phosphatase activity"/>
    <property type="evidence" value="ECO:0007669"/>
    <property type="project" value="UniProtKB-KW"/>
</dbReference>
<dbReference type="SUPFAM" id="SSF101447">
    <property type="entry name" value="Formin homology 2 domain (FH2 domain)"/>
    <property type="match status" value="1"/>
</dbReference>
<proteinExistence type="inferred from homology"/>
<evidence type="ECO:0000256" key="3">
    <source>
        <dbReference type="RuleBase" id="RU361260"/>
    </source>
</evidence>
<keyword evidence="2" id="KW-0904">Protein phosphatase</keyword>
<sequence>MSWSTFLNRRNWGYRESTFGIRSGGYQFSYQPCFFLFTVFDCCFSTDVMEADIYKTYMGGIVTQLQDYYPESAFMVFNFKEGGDKKTQLSDVLSTYEMKITEYPWQCEGCPMLPLEMMNECLKSSENWLSLAGNRNVLLMHCERGGWPVLAFLLAGLLLFRKQYTGEQKTLEMVYKQAPRELLYLLSPLNPQPSQLRYLQYITKRNLGLEWPPLDAPLALDCIILRVLPVIGGKGCRPIIRVYGQDPFSSVKSCKLLFSTSKTKRHVRMYRKDECQLAKIDIHYRVNGDVVLECIHLDDDHVKEEMMFRVVFHTAFVRGYVLMVGHDEVDHMWDARDQLPKDFKAEVLFVDADHLPSIITTAGVAEDENESEGSNSADEFFEVEELFDAFDSHHDFKEEPFFPEENEPDVESEEVDPGIHSVNDVDLKSTVVLKEVDSKPMVAEGVDLKATAVAVEDVDLKGKVVIGDEFDKMEVKSEGVEKEIKSKKDGEGNQEVKRVEDLQGKASGRKSTANSKAGTNVRQAKPDAMSKWIPSNKGSYTNSMHIYYPPTASRHVSAPPVLAQSKDPRLVEKKVVGKGGRVSGKQASCPPSLDVERVNVAAGACRPSDGSLDLPKYLNNLKSDAGPAHSQVQAQAQAHNHVTPSPVAAVAPPPPSSVELETSTAKATSQISLPQPPPVVHGVLPNESAAGVSKIEKPIQAGVVPPKDNLKPQQPVAPVSPPLHEAPSKPLVQVSLPKPAPTPPTPPVYDAPTTQVSAPTPSSQVAPSAPPRTPPPISHVVPYAAPPPTRGPTPPPPPPMIEVPPPAPPSRTLRPPPPVPAPPPPPPLPGGGPPMYGAPPPPPPQPMYGAPAAAPPPPPPPPMYGGAATAPPPPPPPMYGGAPPPPPPPMYGGAPPPPPPPGGFGAPPLPGGAPPPPPPPGGAPPPPPPPGGAPPPPPPPGGGRGHPGPPPPPGAPGPPGGPPPPPGGGRGMGPGRGRGRGGPGARRSNLKPLHWNKVTRALQGSLWEELQRHGEPQSVPEFDVSELETLFSAIVPKKAASKEADKKKAAGSKPEKIHLIDLRRANNTEIMLTKVKMPLPDMVNAMLAMDEELVDSDQVENCLKFCPTKEEMEQLKNFTGDYETLGKCEQNLSYGNEILPQYFLELMKVPRMEAKLNVFVFKIQFNVQLTEFKKSLNTVNSACDEVRKSTKLKEIMKRILYLGNTLNQGTARGAAVGFKLDSLLKLTDTRSSTSKMTLMHYLCKVLASKSPSLLDFHEDLVSLEAATKIQLKVLAEEMQAILKGLEKVKQELAASANDGPVSEGFHRTLKEFIGQSEAEVTSVTSFYSIVGKNADALALYFGEDPARCPFEQATQTLLNFVRLFRKCHDENVKQAELEKKKAEKEVEMEKAKGINLTKKGGDK</sequence>
<organism evidence="7 8">
    <name type="scientific">Lactuca sativa</name>
    <name type="common">Garden lettuce</name>
    <dbReference type="NCBI Taxonomy" id="4236"/>
    <lineage>
        <taxon>Eukaryota</taxon>
        <taxon>Viridiplantae</taxon>
        <taxon>Streptophyta</taxon>
        <taxon>Embryophyta</taxon>
        <taxon>Tracheophyta</taxon>
        <taxon>Spermatophyta</taxon>
        <taxon>Magnoliopsida</taxon>
        <taxon>eudicotyledons</taxon>
        <taxon>Gunneridae</taxon>
        <taxon>Pentapetalae</taxon>
        <taxon>asterids</taxon>
        <taxon>campanulids</taxon>
        <taxon>Asterales</taxon>
        <taxon>Asteraceae</taxon>
        <taxon>Cichorioideae</taxon>
        <taxon>Cichorieae</taxon>
        <taxon>Lactucinae</taxon>
        <taxon>Lactuca</taxon>
    </lineage>
</organism>
<feature type="compositionally biased region" description="Basic and acidic residues" evidence="4">
    <location>
        <begin position="1382"/>
        <end position="1392"/>
    </location>
</feature>
<dbReference type="Gene3D" id="3.90.190.10">
    <property type="entry name" value="Protein tyrosine phosphatase superfamily"/>
    <property type="match status" value="1"/>
</dbReference>
<dbReference type="InterPro" id="IPR014020">
    <property type="entry name" value="Tensin_C2-dom"/>
</dbReference>
<comment type="similarity">
    <text evidence="1">Belongs to the formin-like family. Class-II subfamily.</text>
</comment>
<feature type="domain" description="C2 tensin-type" evidence="5">
    <location>
        <begin position="215"/>
        <end position="352"/>
    </location>
</feature>
<dbReference type="InterPro" id="IPR015425">
    <property type="entry name" value="FH2_Formin"/>
</dbReference>
<dbReference type="PROSITE" id="PS51182">
    <property type="entry name" value="C2_TENSIN"/>
    <property type="match status" value="1"/>
</dbReference>
<evidence type="ECO:0000259" key="6">
    <source>
        <dbReference type="PROSITE" id="PS51444"/>
    </source>
</evidence>
<feature type="compositionally biased region" description="Polar residues" evidence="4">
    <location>
        <begin position="659"/>
        <end position="673"/>
    </location>
</feature>
<feature type="compositionally biased region" description="Pro residues" evidence="4">
    <location>
        <begin position="870"/>
        <end position="967"/>
    </location>
</feature>
<feature type="region of interest" description="Disordered" evidence="4">
    <location>
        <begin position="1382"/>
        <end position="1403"/>
    </location>
</feature>
<feature type="compositionally biased region" description="Gly residues" evidence="4">
    <location>
        <begin position="968"/>
        <end position="984"/>
    </location>
</feature>
<comment type="caution">
    <text evidence="7">The sequence shown here is derived from an EMBL/GenBank/DDBJ whole genome shotgun (WGS) entry which is preliminary data.</text>
</comment>
<feature type="compositionally biased region" description="Pro residues" evidence="4">
    <location>
        <begin position="784"/>
        <end position="846"/>
    </location>
</feature>
<feature type="compositionally biased region" description="Pro residues" evidence="4">
    <location>
        <begin position="853"/>
        <end position="863"/>
    </location>
</feature>
<dbReference type="Pfam" id="PF10409">
    <property type="entry name" value="PTEN_C2"/>
    <property type="match status" value="1"/>
</dbReference>
<gene>
    <name evidence="7" type="ORF">LSAT_V11C500236590</name>
</gene>
<dbReference type="PRINTS" id="PR01217">
    <property type="entry name" value="PRICHEXTENSN"/>
</dbReference>
<evidence type="ECO:0000256" key="2">
    <source>
        <dbReference type="ARBA" id="ARBA00022912"/>
    </source>
</evidence>
<feature type="domain" description="FH2" evidence="6">
    <location>
        <begin position="980"/>
        <end position="1390"/>
    </location>
</feature>
<keyword evidence="2" id="KW-0378">Hydrolase</keyword>
<dbReference type="PANTHER" id="PTHR45733">
    <property type="entry name" value="FORMIN-J"/>
    <property type="match status" value="1"/>
</dbReference>
<dbReference type="SUPFAM" id="SSF49562">
    <property type="entry name" value="C2 domain (Calcium/lipid-binding domain, CaLB)"/>
    <property type="match status" value="1"/>
</dbReference>
<feature type="compositionally biased region" description="Polar residues" evidence="4">
    <location>
        <begin position="755"/>
        <end position="766"/>
    </location>
</feature>
<evidence type="ECO:0000259" key="5">
    <source>
        <dbReference type="PROSITE" id="PS51182"/>
    </source>
</evidence>
<protein>
    <recommendedName>
        <fullName evidence="3">Formin-like protein</fullName>
    </recommendedName>
</protein>
<dbReference type="InterPro" id="IPR035892">
    <property type="entry name" value="C2_domain_sf"/>
</dbReference>
<feature type="compositionally biased region" description="Polar residues" evidence="4">
    <location>
        <begin position="509"/>
        <end position="522"/>
    </location>
</feature>
<dbReference type="SMART" id="SM01326">
    <property type="entry name" value="PTEN_C2"/>
    <property type="match status" value="1"/>
</dbReference>
<dbReference type="PANTHER" id="PTHR45733:SF28">
    <property type="entry name" value="FORMIN-LIKE PROTEIN"/>
    <property type="match status" value="1"/>
</dbReference>
<evidence type="ECO:0000313" key="7">
    <source>
        <dbReference type="EMBL" id="KAJ0204028.1"/>
    </source>
</evidence>
<feature type="compositionally biased region" description="Low complexity" evidence="4">
    <location>
        <begin position="628"/>
        <end position="650"/>
    </location>
</feature>
<feature type="region of interest" description="Disordered" evidence="4">
    <location>
        <begin position="699"/>
        <end position="996"/>
    </location>
</feature>
<dbReference type="Gene3D" id="1.20.58.2220">
    <property type="entry name" value="Formin, FH2 domain"/>
    <property type="match status" value="1"/>
</dbReference>